<evidence type="ECO:0000313" key="3">
    <source>
        <dbReference type="Proteomes" id="UP001142489"/>
    </source>
</evidence>
<proteinExistence type="predicted"/>
<dbReference type="Proteomes" id="UP001142489">
    <property type="component" value="Unassembled WGS sequence"/>
</dbReference>
<feature type="compositionally biased region" description="Basic residues" evidence="1">
    <location>
        <begin position="70"/>
        <end position="79"/>
    </location>
</feature>
<dbReference type="EMBL" id="JAPFRF010000021">
    <property type="protein sequence ID" value="KAJ7305920.1"/>
    <property type="molecule type" value="Genomic_DNA"/>
</dbReference>
<feature type="compositionally biased region" description="Polar residues" evidence="1">
    <location>
        <begin position="59"/>
        <end position="69"/>
    </location>
</feature>
<keyword evidence="3" id="KW-1185">Reference proteome</keyword>
<sequence length="151" mass="16643">MVMSEVCSEQNAWDVQFLHIIPVQPKLLLALGGKSLWPISRMTMDFSRCRALSCPPGAQHQTSQPQIQQGHRRRERRKRVVSEEPAPKGKGRGRKPSNKQKAEEEVVLAEQTSQVEAPSSPALVAEKPVCKPAVKGSKKTQQAPPGPPQLP</sequence>
<feature type="region of interest" description="Disordered" evidence="1">
    <location>
        <begin position="54"/>
        <end position="151"/>
    </location>
</feature>
<feature type="compositionally biased region" description="Basic residues" evidence="1">
    <location>
        <begin position="89"/>
        <end position="98"/>
    </location>
</feature>
<dbReference type="AlphaFoldDB" id="A0A9Q1ARR0"/>
<evidence type="ECO:0000313" key="2">
    <source>
        <dbReference type="EMBL" id="KAJ7305920.1"/>
    </source>
</evidence>
<reference evidence="2" key="1">
    <citation type="journal article" date="2023" name="DNA Res.">
        <title>Chromosome-level genome assembly of Phrynocephalus forsythii using third-generation DNA sequencing and Hi-C analysis.</title>
        <authorList>
            <person name="Qi Y."/>
            <person name="Zhao W."/>
            <person name="Zhao Y."/>
            <person name="Niu C."/>
            <person name="Cao S."/>
            <person name="Zhang Y."/>
        </authorList>
    </citation>
    <scope>NUCLEOTIDE SEQUENCE</scope>
    <source>
        <tissue evidence="2">Muscle</tissue>
    </source>
</reference>
<accession>A0A9Q1ARR0</accession>
<name>A0A9Q1ARR0_9SAUR</name>
<gene>
    <name evidence="2" type="ORF">JRQ81_010286</name>
</gene>
<evidence type="ECO:0000256" key="1">
    <source>
        <dbReference type="SAM" id="MobiDB-lite"/>
    </source>
</evidence>
<protein>
    <submittedName>
        <fullName evidence="2">Uncharacterized protein</fullName>
    </submittedName>
</protein>
<organism evidence="2 3">
    <name type="scientific">Phrynocephalus forsythii</name>
    <dbReference type="NCBI Taxonomy" id="171643"/>
    <lineage>
        <taxon>Eukaryota</taxon>
        <taxon>Metazoa</taxon>
        <taxon>Chordata</taxon>
        <taxon>Craniata</taxon>
        <taxon>Vertebrata</taxon>
        <taxon>Euteleostomi</taxon>
        <taxon>Lepidosauria</taxon>
        <taxon>Squamata</taxon>
        <taxon>Bifurcata</taxon>
        <taxon>Unidentata</taxon>
        <taxon>Episquamata</taxon>
        <taxon>Toxicofera</taxon>
        <taxon>Iguania</taxon>
        <taxon>Acrodonta</taxon>
        <taxon>Agamidae</taxon>
        <taxon>Agaminae</taxon>
        <taxon>Phrynocephalus</taxon>
    </lineage>
</organism>
<comment type="caution">
    <text evidence="2">The sequence shown here is derived from an EMBL/GenBank/DDBJ whole genome shotgun (WGS) entry which is preliminary data.</text>
</comment>